<reference evidence="1" key="1">
    <citation type="submission" date="2021-02" db="EMBL/GenBank/DDBJ databases">
        <authorList>
            <person name="Nowell W R."/>
        </authorList>
    </citation>
    <scope>NUCLEOTIDE SEQUENCE</scope>
</reference>
<evidence type="ECO:0000313" key="1">
    <source>
        <dbReference type="EMBL" id="CAF1028518.1"/>
    </source>
</evidence>
<gene>
    <name evidence="2" type="ORF">FNK824_LOCUS37641</name>
    <name evidence="1" type="ORF">SEV965_LOCUS12181</name>
</gene>
<dbReference type="EMBL" id="CAJOBE010019508">
    <property type="protein sequence ID" value="CAF4229473.1"/>
    <property type="molecule type" value="Genomic_DNA"/>
</dbReference>
<comment type="caution">
    <text evidence="1">The sequence shown here is derived from an EMBL/GenBank/DDBJ whole genome shotgun (WGS) entry which is preliminary data.</text>
</comment>
<organism evidence="1 3">
    <name type="scientific">Rotaria sordida</name>
    <dbReference type="NCBI Taxonomy" id="392033"/>
    <lineage>
        <taxon>Eukaryota</taxon>
        <taxon>Metazoa</taxon>
        <taxon>Spiralia</taxon>
        <taxon>Gnathifera</taxon>
        <taxon>Rotifera</taxon>
        <taxon>Eurotatoria</taxon>
        <taxon>Bdelloidea</taxon>
        <taxon>Philodinida</taxon>
        <taxon>Philodinidae</taxon>
        <taxon>Rotaria</taxon>
    </lineage>
</organism>
<sequence length="39" mass="4945">TYIRQNEYKFLKLAQRLTRLRSPFRRFLDKLKQLLLIYT</sequence>
<evidence type="ECO:0000313" key="2">
    <source>
        <dbReference type="EMBL" id="CAF4229473.1"/>
    </source>
</evidence>
<name>A0A814IXN3_9BILA</name>
<accession>A0A814IXN3</accession>
<evidence type="ECO:0000313" key="3">
    <source>
        <dbReference type="Proteomes" id="UP000663889"/>
    </source>
</evidence>
<proteinExistence type="predicted"/>
<dbReference type="AlphaFoldDB" id="A0A814IXN3"/>
<dbReference type="Proteomes" id="UP000663874">
    <property type="component" value="Unassembled WGS sequence"/>
</dbReference>
<dbReference type="Proteomes" id="UP000663889">
    <property type="component" value="Unassembled WGS sequence"/>
</dbReference>
<protein>
    <submittedName>
        <fullName evidence="1">Uncharacterized protein</fullName>
    </submittedName>
</protein>
<feature type="non-terminal residue" evidence="1">
    <location>
        <position position="1"/>
    </location>
</feature>
<dbReference type="EMBL" id="CAJNOU010000547">
    <property type="protein sequence ID" value="CAF1028518.1"/>
    <property type="molecule type" value="Genomic_DNA"/>
</dbReference>